<evidence type="ECO:0000313" key="1">
    <source>
        <dbReference type="EMBL" id="KDO54959.1"/>
    </source>
</evidence>
<proteinExistence type="predicted"/>
<sequence length="76" mass="9212">MFYLNIRPYIIQYSLSTLPYLALINFRHITAYPNLRMSSNFLIENDFVHKNTDMWTRTTIKIIKFSMEEKNTNENM</sequence>
<organism evidence="1 2">
    <name type="scientific">Citrus sinensis</name>
    <name type="common">Sweet orange</name>
    <name type="synonym">Citrus aurantium var. sinensis</name>
    <dbReference type="NCBI Taxonomy" id="2711"/>
    <lineage>
        <taxon>Eukaryota</taxon>
        <taxon>Viridiplantae</taxon>
        <taxon>Streptophyta</taxon>
        <taxon>Embryophyta</taxon>
        <taxon>Tracheophyta</taxon>
        <taxon>Spermatophyta</taxon>
        <taxon>Magnoliopsida</taxon>
        <taxon>eudicotyledons</taxon>
        <taxon>Gunneridae</taxon>
        <taxon>Pentapetalae</taxon>
        <taxon>rosids</taxon>
        <taxon>malvids</taxon>
        <taxon>Sapindales</taxon>
        <taxon>Rutaceae</taxon>
        <taxon>Aurantioideae</taxon>
        <taxon>Citrus</taxon>
    </lineage>
</organism>
<protein>
    <submittedName>
        <fullName evidence="1">Uncharacterized protein</fullName>
    </submittedName>
</protein>
<reference evidence="1 2" key="1">
    <citation type="submission" date="2014-04" db="EMBL/GenBank/DDBJ databases">
        <authorList>
            <consortium name="International Citrus Genome Consortium"/>
            <person name="Gmitter F."/>
            <person name="Chen C."/>
            <person name="Farmerie W."/>
            <person name="Harkins T."/>
            <person name="Desany B."/>
            <person name="Mohiuddin M."/>
            <person name="Kodira C."/>
            <person name="Borodovsky M."/>
            <person name="Lomsadze A."/>
            <person name="Burns P."/>
            <person name="Jenkins J."/>
            <person name="Prochnik S."/>
            <person name="Shu S."/>
            <person name="Chapman J."/>
            <person name="Pitluck S."/>
            <person name="Schmutz J."/>
            <person name="Rokhsar D."/>
        </authorList>
    </citation>
    <scope>NUCLEOTIDE SEQUENCE</scope>
</reference>
<dbReference type="EMBL" id="KK784989">
    <property type="protein sequence ID" value="KDO54959.1"/>
    <property type="molecule type" value="Genomic_DNA"/>
</dbReference>
<name>A0A067EIE5_CITSI</name>
<dbReference type="Proteomes" id="UP000027120">
    <property type="component" value="Unassembled WGS sequence"/>
</dbReference>
<accession>A0A067EIE5</accession>
<evidence type="ECO:0000313" key="2">
    <source>
        <dbReference type="Proteomes" id="UP000027120"/>
    </source>
</evidence>
<keyword evidence="2" id="KW-1185">Reference proteome</keyword>
<dbReference type="AlphaFoldDB" id="A0A067EIE5"/>
<gene>
    <name evidence="1" type="ORF">CISIN_1g034997mg</name>
</gene>